<organism evidence="1 2">
    <name type="scientific">Ruminococcus albus 8</name>
    <dbReference type="NCBI Taxonomy" id="246199"/>
    <lineage>
        <taxon>Bacteria</taxon>
        <taxon>Bacillati</taxon>
        <taxon>Bacillota</taxon>
        <taxon>Clostridia</taxon>
        <taxon>Eubacteriales</taxon>
        <taxon>Oscillospiraceae</taxon>
        <taxon>Ruminococcus</taxon>
    </lineage>
</organism>
<gene>
    <name evidence="1" type="ORF">CUS_6239</name>
</gene>
<accession>E9S9C6</accession>
<proteinExistence type="predicted"/>
<dbReference type="STRING" id="246199.CUS_6239"/>
<sequence length="43" mass="4961">MSAHGFCTVGERLTARSIRALLCDFALLRFRNGFDFFKIYKTS</sequence>
<keyword evidence="2" id="KW-1185">Reference proteome</keyword>
<protein>
    <submittedName>
        <fullName evidence="1">Uncharacterized protein</fullName>
    </submittedName>
</protein>
<dbReference type="EMBL" id="ADKM02000040">
    <property type="protein sequence ID" value="EGC04103.1"/>
    <property type="molecule type" value="Genomic_DNA"/>
</dbReference>
<evidence type="ECO:0000313" key="2">
    <source>
        <dbReference type="Proteomes" id="UP000004259"/>
    </source>
</evidence>
<dbReference type="Proteomes" id="UP000004259">
    <property type="component" value="Unassembled WGS sequence"/>
</dbReference>
<comment type="caution">
    <text evidence="1">The sequence shown here is derived from an EMBL/GenBank/DDBJ whole genome shotgun (WGS) entry which is preliminary data.</text>
</comment>
<dbReference type="AlphaFoldDB" id="E9S9C6"/>
<evidence type="ECO:0000313" key="1">
    <source>
        <dbReference type="EMBL" id="EGC04103.1"/>
    </source>
</evidence>
<name>E9S9C6_RUMAL</name>
<reference evidence="1 2" key="1">
    <citation type="submission" date="2011-02" db="EMBL/GenBank/DDBJ databases">
        <authorList>
            <person name="Nelson K.E."/>
            <person name="Sutton G."/>
            <person name="Torralba M."/>
            <person name="Durkin S."/>
            <person name="Harkins D."/>
            <person name="Montgomery R."/>
            <person name="Ziemer C."/>
            <person name="Klaassens E."/>
            <person name="Ocuiv P."/>
            <person name="Morrison M."/>
        </authorList>
    </citation>
    <scope>NUCLEOTIDE SEQUENCE [LARGE SCALE GENOMIC DNA]</scope>
    <source>
        <strain evidence="1 2">8</strain>
    </source>
</reference>